<gene>
    <name evidence="2" type="ORF">ASPFODRAFT_56684</name>
</gene>
<dbReference type="Proteomes" id="UP000184063">
    <property type="component" value="Unassembled WGS sequence"/>
</dbReference>
<proteinExistence type="predicted"/>
<feature type="transmembrane region" description="Helical" evidence="1">
    <location>
        <begin position="63"/>
        <end position="80"/>
    </location>
</feature>
<evidence type="ECO:0000313" key="3">
    <source>
        <dbReference type="Proteomes" id="UP000184063"/>
    </source>
</evidence>
<protein>
    <submittedName>
        <fullName evidence="2">Uncharacterized protein</fullName>
    </submittedName>
</protein>
<accession>A0A1M3TU06</accession>
<sequence>MLPCFWSWNRKTTHGVTAWKTALGSEFTASCPPFASCYVLLPTLYLVPVRFPIPRLRSPTPDHLFIFWTFFLVPLLFLCAKSKTKL</sequence>
<dbReference type="OrthoDB" id="10291240at2759"/>
<keyword evidence="1" id="KW-1133">Transmembrane helix</keyword>
<dbReference type="VEuPathDB" id="FungiDB:ASPFODRAFT_56684"/>
<keyword evidence="1" id="KW-0812">Transmembrane</keyword>
<reference evidence="3" key="1">
    <citation type="journal article" date="2017" name="Genome Biol.">
        <title>Comparative genomics reveals high biological diversity and specific adaptations in the industrially and medically important fungal genus Aspergillus.</title>
        <authorList>
            <person name="de Vries R.P."/>
            <person name="Riley R."/>
            <person name="Wiebenga A."/>
            <person name="Aguilar-Osorio G."/>
            <person name="Amillis S."/>
            <person name="Uchima C.A."/>
            <person name="Anderluh G."/>
            <person name="Asadollahi M."/>
            <person name="Askin M."/>
            <person name="Barry K."/>
            <person name="Battaglia E."/>
            <person name="Bayram O."/>
            <person name="Benocci T."/>
            <person name="Braus-Stromeyer S.A."/>
            <person name="Caldana C."/>
            <person name="Canovas D."/>
            <person name="Cerqueira G.C."/>
            <person name="Chen F."/>
            <person name="Chen W."/>
            <person name="Choi C."/>
            <person name="Clum A."/>
            <person name="Dos Santos R.A."/>
            <person name="Damasio A.R."/>
            <person name="Diallinas G."/>
            <person name="Emri T."/>
            <person name="Fekete E."/>
            <person name="Flipphi M."/>
            <person name="Freyberg S."/>
            <person name="Gallo A."/>
            <person name="Gournas C."/>
            <person name="Habgood R."/>
            <person name="Hainaut M."/>
            <person name="Harispe M.L."/>
            <person name="Henrissat B."/>
            <person name="Hilden K.S."/>
            <person name="Hope R."/>
            <person name="Hossain A."/>
            <person name="Karabika E."/>
            <person name="Karaffa L."/>
            <person name="Karanyi Z."/>
            <person name="Krasevec N."/>
            <person name="Kuo A."/>
            <person name="Kusch H."/>
            <person name="LaButti K."/>
            <person name="Lagendijk E.L."/>
            <person name="Lapidus A."/>
            <person name="Levasseur A."/>
            <person name="Lindquist E."/>
            <person name="Lipzen A."/>
            <person name="Logrieco A.F."/>
            <person name="MacCabe A."/>
            <person name="Maekelae M.R."/>
            <person name="Malavazi I."/>
            <person name="Melin P."/>
            <person name="Meyer V."/>
            <person name="Mielnichuk N."/>
            <person name="Miskei M."/>
            <person name="Molnar A.P."/>
            <person name="Mule G."/>
            <person name="Ngan C.Y."/>
            <person name="Orejas M."/>
            <person name="Orosz E."/>
            <person name="Ouedraogo J.P."/>
            <person name="Overkamp K.M."/>
            <person name="Park H.-S."/>
            <person name="Perrone G."/>
            <person name="Piumi F."/>
            <person name="Punt P.J."/>
            <person name="Ram A.F."/>
            <person name="Ramon A."/>
            <person name="Rauscher S."/>
            <person name="Record E."/>
            <person name="Riano-Pachon D.M."/>
            <person name="Robert V."/>
            <person name="Roehrig J."/>
            <person name="Ruller R."/>
            <person name="Salamov A."/>
            <person name="Salih N.S."/>
            <person name="Samson R.A."/>
            <person name="Sandor E."/>
            <person name="Sanguinetti M."/>
            <person name="Schuetze T."/>
            <person name="Sepcic K."/>
            <person name="Shelest E."/>
            <person name="Sherlock G."/>
            <person name="Sophianopoulou V."/>
            <person name="Squina F.M."/>
            <person name="Sun H."/>
            <person name="Susca A."/>
            <person name="Todd R.B."/>
            <person name="Tsang A."/>
            <person name="Unkles S.E."/>
            <person name="van de Wiele N."/>
            <person name="van Rossen-Uffink D."/>
            <person name="Oliveira J.V."/>
            <person name="Vesth T.C."/>
            <person name="Visser J."/>
            <person name="Yu J.-H."/>
            <person name="Zhou M."/>
            <person name="Andersen M.R."/>
            <person name="Archer D.B."/>
            <person name="Baker S.E."/>
            <person name="Benoit I."/>
            <person name="Brakhage A.A."/>
            <person name="Braus G.H."/>
            <person name="Fischer R."/>
            <person name="Frisvad J.C."/>
            <person name="Goldman G.H."/>
            <person name="Houbraken J."/>
            <person name="Oakley B."/>
            <person name="Pocsi I."/>
            <person name="Scazzocchio C."/>
            <person name="Seiboth B."/>
            <person name="vanKuyk P.A."/>
            <person name="Wortman J."/>
            <person name="Dyer P.S."/>
            <person name="Grigoriev I.V."/>
        </authorList>
    </citation>
    <scope>NUCLEOTIDE SEQUENCE [LARGE SCALE GENOMIC DNA]</scope>
    <source>
        <strain evidence="3">CBS 106.47</strain>
    </source>
</reference>
<keyword evidence="1" id="KW-0472">Membrane</keyword>
<organism evidence="2 3">
    <name type="scientific">Aspergillus luchuensis (strain CBS 106.47)</name>
    <dbReference type="NCBI Taxonomy" id="1137211"/>
    <lineage>
        <taxon>Eukaryota</taxon>
        <taxon>Fungi</taxon>
        <taxon>Dikarya</taxon>
        <taxon>Ascomycota</taxon>
        <taxon>Pezizomycotina</taxon>
        <taxon>Eurotiomycetes</taxon>
        <taxon>Eurotiomycetidae</taxon>
        <taxon>Eurotiales</taxon>
        <taxon>Aspergillaceae</taxon>
        <taxon>Aspergillus</taxon>
        <taxon>Aspergillus subgen. Circumdati</taxon>
    </lineage>
</organism>
<evidence type="ECO:0000313" key="2">
    <source>
        <dbReference type="EMBL" id="OJZ90377.1"/>
    </source>
</evidence>
<evidence type="ECO:0000256" key="1">
    <source>
        <dbReference type="SAM" id="Phobius"/>
    </source>
</evidence>
<dbReference type="EMBL" id="KV878237">
    <property type="protein sequence ID" value="OJZ90377.1"/>
    <property type="molecule type" value="Genomic_DNA"/>
</dbReference>
<dbReference type="AlphaFoldDB" id="A0A1M3TU06"/>
<name>A0A1M3TU06_ASPLC</name>